<name>A0ABS2SBF7_9PSEU</name>
<organism evidence="2 3">
    <name type="scientific">Saccharothrix algeriensis</name>
    <dbReference type="NCBI Taxonomy" id="173560"/>
    <lineage>
        <taxon>Bacteria</taxon>
        <taxon>Bacillati</taxon>
        <taxon>Actinomycetota</taxon>
        <taxon>Actinomycetes</taxon>
        <taxon>Pseudonocardiales</taxon>
        <taxon>Pseudonocardiaceae</taxon>
        <taxon>Saccharothrix</taxon>
    </lineage>
</organism>
<dbReference type="Proteomes" id="UP001195724">
    <property type="component" value="Unassembled WGS sequence"/>
</dbReference>
<proteinExistence type="predicted"/>
<dbReference type="RefSeq" id="WP_204843355.1">
    <property type="nucleotide sequence ID" value="NZ_JAFBCL010000001.1"/>
</dbReference>
<dbReference type="PROSITE" id="PS51318">
    <property type="entry name" value="TAT"/>
    <property type="match status" value="1"/>
</dbReference>
<evidence type="ECO:0000313" key="3">
    <source>
        <dbReference type="Proteomes" id="UP001195724"/>
    </source>
</evidence>
<accession>A0ABS2SBF7</accession>
<protein>
    <recommendedName>
        <fullName evidence="4">SH3b domain-containing protein</fullName>
    </recommendedName>
</protein>
<dbReference type="InterPro" id="IPR006311">
    <property type="entry name" value="TAT_signal"/>
</dbReference>
<evidence type="ECO:0008006" key="4">
    <source>
        <dbReference type="Google" id="ProtNLM"/>
    </source>
</evidence>
<keyword evidence="3" id="KW-1185">Reference proteome</keyword>
<reference evidence="2 3" key="1">
    <citation type="submission" date="2021-01" db="EMBL/GenBank/DDBJ databases">
        <title>Sequencing the genomes of 1000 actinobacteria strains.</title>
        <authorList>
            <person name="Klenk H.-P."/>
        </authorList>
    </citation>
    <scope>NUCLEOTIDE SEQUENCE [LARGE SCALE GENOMIC DNA]</scope>
    <source>
        <strain evidence="2 3">DSM 44581</strain>
    </source>
</reference>
<evidence type="ECO:0000313" key="2">
    <source>
        <dbReference type="EMBL" id="MBM7812603.1"/>
    </source>
</evidence>
<feature type="signal peptide" evidence="1">
    <location>
        <begin position="1"/>
        <end position="28"/>
    </location>
</feature>
<comment type="caution">
    <text evidence="2">The sequence shown here is derived from an EMBL/GenBank/DDBJ whole genome shotgun (WGS) entry which is preliminary data.</text>
</comment>
<evidence type="ECO:0000256" key="1">
    <source>
        <dbReference type="SAM" id="SignalP"/>
    </source>
</evidence>
<gene>
    <name evidence="2" type="ORF">JOE68_003468</name>
</gene>
<feature type="chain" id="PRO_5045480977" description="SH3b domain-containing protein" evidence="1">
    <location>
        <begin position="29"/>
        <end position="413"/>
    </location>
</feature>
<keyword evidence="1" id="KW-0732">Signal</keyword>
<sequence length="413" mass="42637">MTRRHLLPTAAAVVAVLTAAAPAVPVHAAPPDPAHRTGAARGAEAWEADLSGVDGDDVGVTWNGRAVVLAPAAPSPASARAPIRTGFLLLAPHDLAAPADAVAATVRGRVPAGAEVAVDVRGALGDGRWTGWAQARPGAPATLPTAVDRVQVRLALTGDRAGAVGPEVDGLALTASATGVTATQAGELTYRVYATREGLVGGTTANGHVIVERDHFVALPSRRGLSAKAEGAYSVRVCASTGRCEWAPVWDIGPWNTKDDYWSPADTRETWADLPQGTPQAQAAHQSGYNDGKDEFGREVANPAGVDLADGTFWDGLQLTGNDWVTVTYLWTGAGPAGFVRTEGEPLNVRSGPDSTTAQVGLAANYAQVRVECQLVGQTVTGTQGTSDVWYRIAADKHVAKAYVTGVAEAPAC</sequence>
<dbReference type="EMBL" id="JAFBCL010000001">
    <property type="protein sequence ID" value="MBM7812603.1"/>
    <property type="molecule type" value="Genomic_DNA"/>
</dbReference>